<reference evidence="1 2" key="1">
    <citation type="submission" date="2020-08" db="EMBL/GenBank/DDBJ databases">
        <title>Genomic Encyclopedia of Type Strains, Phase IV (KMG-IV): sequencing the most valuable type-strain genomes for metagenomic binning, comparative biology and taxonomic classification.</title>
        <authorList>
            <person name="Goeker M."/>
        </authorList>
    </citation>
    <scope>NUCLEOTIDE SEQUENCE [LARGE SCALE GENOMIC DNA]</scope>
    <source>
        <strain evidence="1 2">DSM 102134</strain>
    </source>
</reference>
<dbReference type="EMBL" id="JACHEJ010000004">
    <property type="protein sequence ID" value="MBB6180194.1"/>
    <property type="molecule type" value="Genomic_DNA"/>
</dbReference>
<accession>A0A7W9YY94</accession>
<dbReference type="PANTHER" id="PTHR47623:SF1">
    <property type="entry name" value="OS09G0287300 PROTEIN"/>
    <property type="match status" value="1"/>
</dbReference>
<keyword evidence="1" id="KW-0378">Hydrolase</keyword>
<evidence type="ECO:0000313" key="2">
    <source>
        <dbReference type="Proteomes" id="UP000535501"/>
    </source>
</evidence>
<evidence type="ECO:0000313" key="1">
    <source>
        <dbReference type="EMBL" id="MBB6180194.1"/>
    </source>
</evidence>
<protein>
    <submittedName>
        <fullName evidence="1">Phosphohistidine phosphatase</fullName>
        <ecNumber evidence="1">3.1.3.-</ecNumber>
    </submittedName>
</protein>
<dbReference type="InterPro" id="IPR029033">
    <property type="entry name" value="His_PPase_superfam"/>
</dbReference>
<gene>
    <name evidence="1" type="ORF">HNQ75_002169</name>
</gene>
<dbReference type="InterPro" id="IPR013078">
    <property type="entry name" value="His_Pase_superF_clade-1"/>
</dbReference>
<dbReference type="Pfam" id="PF00300">
    <property type="entry name" value="His_Phos_1"/>
    <property type="match status" value="1"/>
</dbReference>
<dbReference type="RefSeq" id="WP_077549285.1">
    <property type="nucleotide sequence ID" value="NZ_JACHEJ010000004.1"/>
</dbReference>
<comment type="caution">
    <text evidence="1">The sequence shown here is derived from an EMBL/GenBank/DDBJ whole genome shotgun (WGS) entry which is preliminary data.</text>
</comment>
<dbReference type="GO" id="GO:0016787">
    <property type="term" value="F:hydrolase activity"/>
    <property type="evidence" value="ECO:0007669"/>
    <property type="project" value="UniProtKB-KW"/>
</dbReference>
<dbReference type="PANTHER" id="PTHR47623">
    <property type="entry name" value="OS09G0287300 PROTEIN"/>
    <property type="match status" value="1"/>
</dbReference>
<dbReference type="Proteomes" id="UP000535501">
    <property type="component" value="Unassembled WGS sequence"/>
</dbReference>
<dbReference type="SMART" id="SM00855">
    <property type="entry name" value="PGAM"/>
    <property type="match status" value="1"/>
</dbReference>
<dbReference type="Gene3D" id="3.40.50.1240">
    <property type="entry name" value="Phosphoglycerate mutase-like"/>
    <property type="match status" value="1"/>
</dbReference>
<name>A0A7W9YY94_9HYPH</name>
<dbReference type="CDD" id="cd07067">
    <property type="entry name" value="HP_PGM_like"/>
    <property type="match status" value="1"/>
</dbReference>
<dbReference type="EC" id="3.1.3.-" evidence="1"/>
<dbReference type="AlphaFoldDB" id="A0A7W9YY94"/>
<sequence>MADKTDKEALQGQRRLLLLRHAKSAWPDGTADHERPLAERGEKAAPAMGNYMAREHLIPNLALVSDARRTRQTWELVQRRLPAEVATRIDPTIYEAPAGRLLDTIRALGDSAATLLLIGHNPGLQDLALMLIGDGDARAHDALAAKYPTTALAVIDFPVADWRQVGPGSGLLTRFVTPRSLR</sequence>
<proteinExistence type="predicted"/>
<dbReference type="SUPFAM" id="SSF53254">
    <property type="entry name" value="Phosphoglycerate mutase-like"/>
    <property type="match status" value="1"/>
</dbReference>
<keyword evidence="2" id="KW-1185">Reference proteome</keyword>
<organism evidence="1 2">
    <name type="scientific">Pseudorhizobium flavum</name>
    <dbReference type="NCBI Taxonomy" id="1335061"/>
    <lineage>
        <taxon>Bacteria</taxon>
        <taxon>Pseudomonadati</taxon>
        <taxon>Pseudomonadota</taxon>
        <taxon>Alphaproteobacteria</taxon>
        <taxon>Hyphomicrobiales</taxon>
        <taxon>Rhizobiaceae</taxon>
        <taxon>Rhizobium/Agrobacterium group</taxon>
        <taxon>Pseudorhizobium</taxon>
    </lineage>
</organism>